<dbReference type="AlphaFoldDB" id="A0A1I4AUC1"/>
<evidence type="ECO:0000313" key="1">
    <source>
        <dbReference type="EMBL" id="SFK59246.1"/>
    </source>
</evidence>
<gene>
    <name evidence="1" type="ORF">SAMN05192579_104108</name>
</gene>
<accession>A0A1I4AUC1</accession>
<sequence length="231" mass="24556">MSGKTGVTKWPHTPVVVMGFMSRLVGGRWAVALLALTFLLFNPSASTAGGEASHLPCSADHCGLLVDGAYPNLVIGRLEHAGSPADMRQVFHWAKAHGDWKALPDSMAPYLRDVQLVTIEVPKGMTSQPVTLFMLRTEYTAAPYHVGDLVRYAPHDAAHDEAATGTADDLALFHGLTGCVAILCQKGDGACFARYRQGAFTTAQGRQVSLATGQPTAGGPRIDPISLLPLH</sequence>
<protein>
    <submittedName>
        <fullName evidence="1">Uncharacterized protein</fullName>
    </submittedName>
</protein>
<dbReference type="EMBL" id="FOSR01000004">
    <property type="protein sequence ID" value="SFK59246.1"/>
    <property type="molecule type" value="Genomic_DNA"/>
</dbReference>
<name>A0A1I4AUC1_9GAMM</name>
<keyword evidence="2" id="KW-1185">Reference proteome</keyword>
<organism evidence="1 2">
    <name type="scientific">Rhodanobacter glycinis</name>
    <dbReference type="NCBI Taxonomy" id="582702"/>
    <lineage>
        <taxon>Bacteria</taxon>
        <taxon>Pseudomonadati</taxon>
        <taxon>Pseudomonadota</taxon>
        <taxon>Gammaproteobacteria</taxon>
        <taxon>Lysobacterales</taxon>
        <taxon>Rhodanobacteraceae</taxon>
        <taxon>Rhodanobacter</taxon>
    </lineage>
</organism>
<dbReference type="Proteomes" id="UP000198725">
    <property type="component" value="Unassembled WGS sequence"/>
</dbReference>
<reference evidence="2" key="1">
    <citation type="submission" date="2016-10" db="EMBL/GenBank/DDBJ databases">
        <authorList>
            <person name="Varghese N."/>
            <person name="Submissions S."/>
        </authorList>
    </citation>
    <scope>NUCLEOTIDE SEQUENCE [LARGE SCALE GENOMIC DNA]</scope>
    <source>
        <strain evidence="2">MO64</strain>
    </source>
</reference>
<evidence type="ECO:0000313" key="2">
    <source>
        <dbReference type="Proteomes" id="UP000198725"/>
    </source>
</evidence>
<proteinExistence type="predicted"/>